<keyword evidence="2" id="KW-0805">Transcription regulation</keyword>
<dbReference type="GO" id="GO:0003700">
    <property type="term" value="F:DNA-binding transcription factor activity"/>
    <property type="evidence" value="ECO:0007669"/>
    <property type="project" value="InterPro"/>
</dbReference>
<gene>
    <name evidence="6" type="primary">yofA</name>
    <name evidence="6" type="ORF">LMG29542_05997</name>
</gene>
<sequence length="306" mass="32687">MNGANFRLHPMDIRQLETLIRIVETGSFAGAADALCATQSTISARIGALERSLGVELFDRSSHRARLTPKGQELLKPAQEIVALAARVRHQIGNAQALTGTVRVGVVGLVALTSLPKLMSAVRDRYPGVSVMLDISLTASLVDKLREGAIDVAIVTGPLDKSGVTCVPLGHDEFVWIAPSTLNVPSGRMTPVDLARWPVLGLSSQSHHYPVIERWFREGGAEYNPVISCNTVRVLGDLTLAGLGVSLLPRRSYAAEIAAGMLKVLNTTPEIAPVELVALYRTSTTNSLTHAIAALASEISEFSGRL</sequence>
<dbReference type="InterPro" id="IPR036390">
    <property type="entry name" value="WH_DNA-bd_sf"/>
</dbReference>
<comment type="similarity">
    <text evidence="1">Belongs to the LysR transcriptional regulatory family.</text>
</comment>
<dbReference type="CDD" id="cd05466">
    <property type="entry name" value="PBP2_LTTR_substrate"/>
    <property type="match status" value="1"/>
</dbReference>
<dbReference type="InterPro" id="IPR005119">
    <property type="entry name" value="LysR_subst-bd"/>
</dbReference>
<evidence type="ECO:0000313" key="7">
    <source>
        <dbReference type="Proteomes" id="UP000494363"/>
    </source>
</evidence>
<dbReference type="Gene3D" id="3.40.190.10">
    <property type="entry name" value="Periplasmic binding protein-like II"/>
    <property type="match status" value="2"/>
</dbReference>
<dbReference type="InterPro" id="IPR000847">
    <property type="entry name" value="LysR_HTH_N"/>
</dbReference>
<dbReference type="PANTHER" id="PTHR30126">
    <property type="entry name" value="HTH-TYPE TRANSCRIPTIONAL REGULATOR"/>
    <property type="match status" value="1"/>
</dbReference>
<dbReference type="PROSITE" id="PS50931">
    <property type="entry name" value="HTH_LYSR"/>
    <property type="match status" value="1"/>
</dbReference>
<dbReference type="AlphaFoldDB" id="A0A6J5EUR0"/>
<dbReference type="GO" id="GO:0000976">
    <property type="term" value="F:transcription cis-regulatory region binding"/>
    <property type="evidence" value="ECO:0007669"/>
    <property type="project" value="TreeGrafter"/>
</dbReference>
<organism evidence="6 7">
    <name type="scientific">Paraburkholderia humisilvae</name>
    <dbReference type="NCBI Taxonomy" id="627669"/>
    <lineage>
        <taxon>Bacteria</taxon>
        <taxon>Pseudomonadati</taxon>
        <taxon>Pseudomonadota</taxon>
        <taxon>Betaproteobacteria</taxon>
        <taxon>Burkholderiales</taxon>
        <taxon>Burkholderiaceae</taxon>
        <taxon>Paraburkholderia</taxon>
    </lineage>
</organism>
<evidence type="ECO:0000256" key="4">
    <source>
        <dbReference type="ARBA" id="ARBA00023163"/>
    </source>
</evidence>
<evidence type="ECO:0000256" key="3">
    <source>
        <dbReference type="ARBA" id="ARBA00023125"/>
    </source>
</evidence>
<dbReference type="SUPFAM" id="SSF46785">
    <property type="entry name" value="Winged helix' DNA-binding domain"/>
    <property type="match status" value="1"/>
</dbReference>
<dbReference type="Gene3D" id="1.10.10.10">
    <property type="entry name" value="Winged helix-like DNA-binding domain superfamily/Winged helix DNA-binding domain"/>
    <property type="match status" value="1"/>
</dbReference>
<evidence type="ECO:0000259" key="5">
    <source>
        <dbReference type="PROSITE" id="PS50931"/>
    </source>
</evidence>
<keyword evidence="4" id="KW-0804">Transcription</keyword>
<dbReference type="EMBL" id="CADIKH010000039">
    <property type="protein sequence ID" value="CAB3768976.1"/>
    <property type="molecule type" value="Genomic_DNA"/>
</dbReference>
<keyword evidence="3" id="KW-0238">DNA-binding</keyword>
<dbReference type="PANTHER" id="PTHR30126:SF77">
    <property type="entry name" value="TRANSCRIPTIONAL REGULATORY PROTEIN"/>
    <property type="match status" value="1"/>
</dbReference>
<dbReference type="Proteomes" id="UP000494363">
    <property type="component" value="Unassembled WGS sequence"/>
</dbReference>
<feature type="domain" description="HTH lysR-type" evidence="5">
    <location>
        <begin position="11"/>
        <end position="68"/>
    </location>
</feature>
<dbReference type="FunFam" id="1.10.10.10:FF:000001">
    <property type="entry name" value="LysR family transcriptional regulator"/>
    <property type="match status" value="1"/>
</dbReference>
<protein>
    <submittedName>
        <fullName evidence="6">HTH-type transcriptional regulator YofA</fullName>
    </submittedName>
</protein>
<dbReference type="SUPFAM" id="SSF53850">
    <property type="entry name" value="Periplasmic binding protein-like II"/>
    <property type="match status" value="1"/>
</dbReference>
<dbReference type="Pfam" id="PF03466">
    <property type="entry name" value="LysR_substrate"/>
    <property type="match status" value="1"/>
</dbReference>
<keyword evidence="7" id="KW-1185">Reference proteome</keyword>
<evidence type="ECO:0000256" key="2">
    <source>
        <dbReference type="ARBA" id="ARBA00023015"/>
    </source>
</evidence>
<dbReference type="Pfam" id="PF00126">
    <property type="entry name" value="HTH_1"/>
    <property type="match status" value="1"/>
</dbReference>
<proteinExistence type="inferred from homology"/>
<evidence type="ECO:0000313" key="6">
    <source>
        <dbReference type="EMBL" id="CAB3768976.1"/>
    </source>
</evidence>
<evidence type="ECO:0000256" key="1">
    <source>
        <dbReference type="ARBA" id="ARBA00009437"/>
    </source>
</evidence>
<dbReference type="PRINTS" id="PR00039">
    <property type="entry name" value="HTHLYSR"/>
</dbReference>
<accession>A0A6J5EUR0</accession>
<reference evidence="6 7" key="1">
    <citation type="submission" date="2020-04" db="EMBL/GenBank/DDBJ databases">
        <authorList>
            <person name="De Canck E."/>
        </authorList>
    </citation>
    <scope>NUCLEOTIDE SEQUENCE [LARGE SCALE GENOMIC DNA]</scope>
    <source>
        <strain evidence="6 7">LMG 29542</strain>
    </source>
</reference>
<name>A0A6J5EUR0_9BURK</name>
<dbReference type="InterPro" id="IPR036388">
    <property type="entry name" value="WH-like_DNA-bd_sf"/>
</dbReference>